<accession>A0A6A6UI95</accession>
<dbReference type="InterPro" id="IPR037238">
    <property type="entry name" value="YbiA-like_sf"/>
</dbReference>
<feature type="domain" description="NADAR" evidence="1">
    <location>
        <begin position="32"/>
        <end position="164"/>
    </location>
</feature>
<dbReference type="OrthoDB" id="206452at2759"/>
<dbReference type="NCBIfam" id="TIGR02464">
    <property type="entry name" value="ribofla_fusion"/>
    <property type="match status" value="1"/>
</dbReference>
<sequence>MGTFTCPHNHFDYLFPDDPEDKPKNLEKVKELGETFEFSCAEQYMMLCKALFFEDFITAREVLETDNPREQKGLGRQVRGFDDKKWSTIRSTVVENASVEKFTQCKAAGEVLLGTGEKDLVEASPFDRVWGIGFKAEVAKDIDRSKWGMNLLGKALMVARTRLREKV</sequence>
<dbReference type="Gene3D" id="1.10.357.40">
    <property type="entry name" value="YbiA-like"/>
    <property type="match status" value="1"/>
</dbReference>
<dbReference type="InterPro" id="IPR012816">
    <property type="entry name" value="NADAR"/>
</dbReference>
<evidence type="ECO:0000313" key="2">
    <source>
        <dbReference type="EMBL" id="KAF2671177.1"/>
    </source>
</evidence>
<evidence type="ECO:0000259" key="1">
    <source>
        <dbReference type="Pfam" id="PF08719"/>
    </source>
</evidence>
<name>A0A6A6UI95_9PEZI</name>
<dbReference type="Proteomes" id="UP000799302">
    <property type="component" value="Unassembled WGS sequence"/>
</dbReference>
<organism evidence="2 3">
    <name type="scientific">Microthyrium microscopicum</name>
    <dbReference type="NCBI Taxonomy" id="703497"/>
    <lineage>
        <taxon>Eukaryota</taxon>
        <taxon>Fungi</taxon>
        <taxon>Dikarya</taxon>
        <taxon>Ascomycota</taxon>
        <taxon>Pezizomycotina</taxon>
        <taxon>Dothideomycetes</taxon>
        <taxon>Dothideomycetes incertae sedis</taxon>
        <taxon>Microthyriales</taxon>
        <taxon>Microthyriaceae</taxon>
        <taxon>Microthyrium</taxon>
    </lineage>
</organism>
<proteinExistence type="predicted"/>
<dbReference type="AlphaFoldDB" id="A0A6A6UI95"/>
<reference evidence="2" key="1">
    <citation type="journal article" date="2020" name="Stud. Mycol.">
        <title>101 Dothideomycetes genomes: a test case for predicting lifestyles and emergence of pathogens.</title>
        <authorList>
            <person name="Haridas S."/>
            <person name="Albert R."/>
            <person name="Binder M."/>
            <person name="Bloem J."/>
            <person name="Labutti K."/>
            <person name="Salamov A."/>
            <person name="Andreopoulos B."/>
            <person name="Baker S."/>
            <person name="Barry K."/>
            <person name="Bills G."/>
            <person name="Bluhm B."/>
            <person name="Cannon C."/>
            <person name="Castanera R."/>
            <person name="Culley D."/>
            <person name="Daum C."/>
            <person name="Ezra D."/>
            <person name="Gonzalez J."/>
            <person name="Henrissat B."/>
            <person name="Kuo A."/>
            <person name="Liang C."/>
            <person name="Lipzen A."/>
            <person name="Lutzoni F."/>
            <person name="Magnuson J."/>
            <person name="Mondo S."/>
            <person name="Nolan M."/>
            <person name="Ohm R."/>
            <person name="Pangilinan J."/>
            <person name="Park H.-J."/>
            <person name="Ramirez L."/>
            <person name="Alfaro M."/>
            <person name="Sun H."/>
            <person name="Tritt A."/>
            <person name="Yoshinaga Y."/>
            <person name="Zwiers L.-H."/>
            <person name="Turgeon B."/>
            <person name="Goodwin S."/>
            <person name="Spatafora J."/>
            <person name="Crous P."/>
            <person name="Grigoriev I."/>
        </authorList>
    </citation>
    <scope>NUCLEOTIDE SEQUENCE</scope>
    <source>
        <strain evidence="2">CBS 115976</strain>
    </source>
</reference>
<dbReference type="SUPFAM" id="SSF143990">
    <property type="entry name" value="YbiA-like"/>
    <property type="match status" value="1"/>
</dbReference>
<dbReference type="EMBL" id="MU004233">
    <property type="protein sequence ID" value="KAF2671177.1"/>
    <property type="molecule type" value="Genomic_DNA"/>
</dbReference>
<dbReference type="Pfam" id="PF08719">
    <property type="entry name" value="NADAR"/>
    <property type="match status" value="1"/>
</dbReference>
<gene>
    <name evidence="2" type="ORF">BT63DRAFT_370577</name>
</gene>
<dbReference type="CDD" id="cd15457">
    <property type="entry name" value="NADAR"/>
    <property type="match status" value="1"/>
</dbReference>
<keyword evidence="3" id="KW-1185">Reference proteome</keyword>
<protein>
    <submittedName>
        <fullName evidence="2">DUF1768-domain-containing protein</fullName>
    </submittedName>
</protein>
<evidence type="ECO:0000313" key="3">
    <source>
        <dbReference type="Proteomes" id="UP000799302"/>
    </source>
</evidence>